<protein>
    <submittedName>
        <fullName evidence="2">Sulfatase</fullName>
    </submittedName>
</protein>
<dbReference type="Proteomes" id="UP001596083">
    <property type="component" value="Unassembled WGS sequence"/>
</dbReference>
<dbReference type="RefSeq" id="WP_390314729.1">
    <property type="nucleotide sequence ID" value="NZ_JBHSPB010000003.1"/>
</dbReference>
<dbReference type="EMBL" id="JBHSPB010000003">
    <property type="protein sequence ID" value="MFC5719620.1"/>
    <property type="molecule type" value="Genomic_DNA"/>
</dbReference>
<evidence type="ECO:0000256" key="1">
    <source>
        <dbReference type="SAM" id="MobiDB-lite"/>
    </source>
</evidence>
<reference evidence="3" key="1">
    <citation type="journal article" date="2019" name="Int. J. Syst. Evol. Microbiol.">
        <title>The Global Catalogue of Microorganisms (GCM) 10K type strain sequencing project: providing services to taxonomists for standard genome sequencing and annotation.</title>
        <authorList>
            <consortium name="The Broad Institute Genomics Platform"/>
            <consortium name="The Broad Institute Genome Sequencing Center for Infectious Disease"/>
            <person name="Wu L."/>
            <person name="Ma J."/>
        </authorList>
    </citation>
    <scope>NUCLEOTIDE SEQUENCE [LARGE SCALE GENOMIC DNA]</scope>
    <source>
        <strain evidence="3">CGMCC 4.7304</strain>
    </source>
</reference>
<sequence>MREDQVPEEHRSSTVLRRLPWKSPDGKPCFLSTADNTSVLSRLADNVEMAYMRIGAYLLPGAKEVLNDKHADCSQLRYSLAQVVASLEEVLWVAEVRGERLPTPEDHDPDDAEACKCNPATDRGGDCR</sequence>
<evidence type="ECO:0000313" key="3">
    <source>
        <dbReference type="Proteomes" id="UP001596083"/>
    </source>
</evidence>
<evidence type="ECO:0000313" key="2">
    <source>
        <dbReference type="EMBL" id="MFC5719620.1"/>
    </source>
</evidence>
<name>A0ABW0YYY6_9ACTN</name>
<keyword evidence="3" id="KW-1185">Reference proteome</keyword>
<organism evidence="2 3">
    <name type="scientific">Streptomyces gamaensis</name>
    <dbReference type="NCBI Taxonomy" id="1763542"/>
    <lineage>
        <taxon>Bacteria</taxon>
        <taxon>Bacillati</taxon>
        <taxon>Actinomycetota</taxon>
        <taxon>Actinomycetes</taxon>
        <taxon>Kitasatosporales</taxon>
        <taxon>Streptomycetaceae</taxon>
        <taxon>Streptomyces</taxon>
    </lineage>
</organism>
<gene>
    <name evidence="2" type="ORF">ACFP1Z_05430</name>
</gene>
<feature type="region of interest" description="Disordered" evidence="1">
    <location>
        <begin position="101"/>
        <end position="128"/>
    </location>
</feature>
<proteinExistence type="predicted"/>
<comment type="caution">
    <text evidence="2">The sequence shown here is derived from an EMBL/GenBank/DDBJ whole genome shotgun (WGS) entry which is preliminary data.</text>
</comment>
<accession>A0ABW0YYY6</accession>